<keyword evidence="1" id="KW-1133">Transmembrane helix</keyword>
<keyword evidence="1" id="KW-0472">Membrane</keyword>
<sequence length="162" mass="17684">MSLCDNSLDLLSSYGVPVPEQGELFNISAIVNPVFNHWCAQKPVPKWSHYIVGTILSIVCGCSIIGNLLVIVIFTSQKSHGVMSGERIGHSVGKQWLVTFSLSKYSRERFCTELRICGRALSCIKVVASNHCLCCNSGMTKVSSIGRYFLLVTVHVMGSAVT</sequence>
<gene>
    <name evidence="2" type="ORF">CDAR_452641</name>
</gene>
<dbReference type="Gene3D" id="1.20.1070.10">
    <property type="entry name" value="Rhodopsin 7-helix transmembrane proteins"/>
    <property type="match status" value="1"/>
</dbReference>
<evidence type="ECO:0000256" key="1">
    <source>
        <dbReference type="SAM" id="Phobius"/>
    </source>
</evidence>
<dbReference type="EMBL" id="BPLQ01007927">
    <property type="protein sequence ID" value="GIY33323.1"/>
    <property type="molecule type" value="Genomic_DNA"/>
</dbReference>
<proteinExistence type="predicted"/>
<reference evidence="2 3" key="1">
    <citation type="submission" date="2021-06" db="EMBL/GenBank/DDBJ databases">
        <title>Caerostris darwini draft genome.</title>
        <authorList>
            <person name="Kono N."/>
            <person name="Arakawa K."/>
        </authorList>
    </citation>
    <scope>NUCLEOTIDE SEQUENCE [LARGE SCALE GENOMIC DNA]</scope>
</reference>
<dbReference type="Proteomes" id="UP001054837">
    <property type="component" value="Unassembled WGS sequence"/>
</dbReference>
<dbReference type="SUPFAM" id="SSF81321">
    <property type="entry name" value="Family A G protein-coupled receptor-like"/>
    <property type="match status" value="1"/>
</dbReference>
<evidence type="ECO:0000313" key="2">
    <source>
        <dbReference type="EMBL" id="GIY33323.1"/>
    </source>
</evidence>
<keyword evidence="1" id="KW-0812">Transmembrane</keyword>
<organism evidence="2 3">
    <name type="scientific">Caerostris darwini</name>
    <dbReference type="NCBI Taxonomy" id="1538125"/>
    <lineage>
        <taxon>Eukaryota</taxon>
        <taxon>Metazoa</taxon>
        <taxon>Ecdysozoa</taxon>
        <taxon>Arthropoda</taxon>
        <taxon>Chelicerata</taxon>
        <taxon>Arachnida</taxon>
        <taxon>Araneae</taxon>
        <taxon>Araneomorphae</taxon>
        <taxon>Entelegynae</taxon>
        <taxon>Araneoidea</taxon>
        <taxon>Araneidae</taxon>
        <taxon>Caerostris</taxon>
    </lineage>
</organism>
<accession>A0AAV4SFZ7</accession>
<feature type="transmembrane region" description="Helical" evidence="1">
    <location>
        <begin position="50"/>
        <end position="74"/>
    </location>
</feature>
<protein>
    <submittedName>
        <fullName evidence="2">Uncharacterized protein</fullName>
    </submittedName>
</protein>
<dbReference type="AlphaFoldDB" id="A0AAV4SFZ7"/>
<comment type="caution">
    <text evidence="2">The sequence shown here is derived from an EMBL/GenBank/DDBJ whole genome shotgun (WGS) entry which is preliminary data.</text>
</comment>
<evidence type="ECO:0000313" key="3">
    <source>
        <dbReference type="Proteomes" id="UP001054837"/>
    </source>
</evidence>
<keyword evidence="3" id="KW-1185">Reference proteome</keyword>
<name>A0AAV4SFZ7_9ARAC</name>